<dbReference type="SUPFAM" id="SSF88723">
    <property type="entry name" value="PIN domain-like"/>
    <property type="match status" value="1"/>
</dbReference>
<dbReference type="AlphaFoldDB" id="A0A0G0TLS7"/>
<protein>
    <recommendedName>
        <fullName evidence="2">PIN domain-containing protein</fullName>
    </recommendedName>
</protein>
<evidence type="ECO:0000259" key="2">
    <source>
        <dbReference type="Pfam" id="PF01850"/>
    </source>
</evidence>
<dbReference type="Pfam" id="PF01850">
    <property type="entry name" value="PIN"/>
    <property type="match status" value="1"/>
</dbReference>
<dbReference type="PANTHER" id="PTHR35901:SF1">
    <property type="entry name" value="EXONUCLEASE VAPC9"/>
    <property type="match status" value="1"/>
</dbReference>
<proteinExistence type="predicted"/>
<feature type="domain" description="PIN" evidence="2">
    <location>
        <begin position="6"/>
        <end position="128"/>
    </location>
</feature>
<dbReference type="PANTHER" id="PTHR35901">
    <property type="entry name" value="RIBONUCLEASE VAPC3"/>
    <property type="match status" value="1"/>
</dbReference>
<dbReference type="EMBL" id="LBZV01000005">
    <property type="protein sequence ID" value="KKR77973.1"/>
    <property type="molecule type" value="Genomic_DNA"/>
</dbReference>
<dbReference type="InterPro" id="IPR044153">
    <property type="entry name" value="PIN_Pae0151-like"/>
</dbReference>
<dbReference type="InterPro" id="IPR002716">
    <property type="entry name" value="PIN_dom"/>
</dbReference>
<dbReference type="Gene3D" id="3.40.50.1010">
    <property type="entry name" value="5'-nuclease"/>
    <property type="match status" value="1"/>
</dbReference>
<comment type="caution">
    <text evidence="3">The sequence shown here is derived from an EMBL/GenBank/DDBJ whole genome shotgun (WGS) entry which is preliminary data.</text>
</comment>
<dbReference type="InterPro" id="IPR051619">
    <property type="entry name" value="TypeII_TA_RNase_PINc/VapC"/>
</dbReference>
<reference evidence="3 4" key="1">
    <citation type="journal article" date="2015" name="Nature">
        <title>rRNA introns, odd ribosomes, and small enigmatic genomes across a large radiation of phyla.</title>
        <authorList>
            <person name="Brown C.T."/>
            <person name="Hug L.A."/>
            <person name="Thomas B.C."/>
            <person name="Sharon I."/>
            <person name="Castelle C.J."/>
            <person name="Singh A."/>
            <person name="Wilkins M.J."/>
            <person name="Williams K.H."/>
            <person name="Banfield J.F."/>
        </authorList>
    </citation>
    <scope>NUCLEOTIDE SEQUENCE [LARGE SCALE GENOMIC DNA]</scope>
</reference>
<evidence type="ECO:0000256" key="1">
    <source>
        <dbReference type="ARBA" id="ARBA00022842"/>
    </source>
</evidence>
<keyword evidence="1" id="KW-0460">Magnesium</keyword>
<dbReference type="InterPro" id="IPR029060">
    <property type="entry name" value="PIN-like_dom_sf"/>
</dbReference>
<dbReference type="CDD" id="cd09873">
    <property type="entry name" value="PIN_Pae0151-like"/>
    <property type="match status" value="1"/>
</dbReference>
<dbReference type="Proteomes" id="UP000034292">
    <property type="component" value="Unassembled WGS sequence"/>
</dbReference>
<sequence length="141" mass="15437">MSRKTVVDSSVIIKWINIDNEQNLEEADLLLQQAKEGKIELVAPELAKYEVGNVLLKGKQLTPQQAMTSLGTVYSLPLTYIPDSEELSQTSYSLAYKAGITYYDASFVSLANSLEASLVTANPKHQAVSGSVNVIPIQDFK</sequence>
<evidence type="ECO:0000313" key="3">
    <source>
        <dbReference type="EMBL" id="KKR77973.1"/>
    </source>
</evidence>
<organism evidence="3 4">
    <name type="scientific">Candidatus Curtissbacteria bacterium GW2011_GWA1_40_9</name>
    <dbReference type="NCBI Taxonomy" id="1618408"/>
    <lineage>
        <taxon>Bacteria</taxon>
        <taxon>Candidatus Curtissiibacteriota</taxon>
    </lineage>
</organism>
<accession>A0A0G0TLS7</accession>
<gene>
    <name evidence="3" type="ORF">UU23_C0005G0011</name>
</gene>
<dbReference type="STRING" id="1618408.UU23_C0005G0011"/>
<evidence type="ECO:0000313" key="4">
    <source>
        <dbReference type="Proteomes" id="UP000034292"/>
    </source>
</evidence>
<name>A0A0G0TLS7_9BACT</name>